<dbReference type="PANTHER" id="PTHR36819">
    <property type="entry name" value="REGULATOR OF PHOSPHOLIPASE D SRF1"/>
    <property type="match status" value="1"/>
</dbReference>
<evidence type="ECO:0000256" key="1">
    <source>
        <dbReference type="SAM" id="Phobius"/>
    </source>
</evidence>
<keyword evidence="3" id="KW-1185">Reference proteome</keyword>
<keyword evidence="1" id="KW-0812">Transmembrane</keyword>
<organism evidence="2 3">
    <name type="scientific">Starmerella bacillaris</name>
    <name type="common">Yeast</name>
    <name type="synonym">Candida zemplinina</name>
    <dbReference type="NCBI Taxonomy" id="1247836"/>
    <lineage>
        <taxon>Eukaryota</taxon>
        <taxon>Fungi</taxon>
        <taxon>Dikarya</taxon>
        <taxon>Ascomycota</taxon>
        <taxon>Saccharomycotina</taxon>
        <taxon>Dipodascomycetes</taxon>
        <taxon>Dipodascales</taxon>
        <taxon>Trichomonascaceae</taxon>
        <taxon>Starmerella</taxon>
    </lineage>
</organism>
<keyword evidence="1" id="KW-1133">Transmembrane helix</keyword>
<evidence type="ECO:0000313" key="2">
    <source>
        <dbReference type="EMBL" id="GMM49394.1"/>
    </source>
</evidence>
<feature type="transmembrane region" description="Helical" evidence="1">
    <location>
        <begin position="237"/>
        <end position="259"/>
    </location>
</feature>
<evidence type="ECO:0000313" key="3">
    <source>
        <dbReference type="Proteomes" id="UP001362899"/>
    </source>
</evidence>
<gene>
    <name evidence="2" type="ORF">DASB73_003520</name>
</gene>
<feature type="transmembrane region" description="Helical" evidence="1">
    <location>
        <begin position="280"/>
        <end position="303"/>
    </location>
</feature>
<dbReference type="InterPro" id="IPR037737">
    <property type="entry name" value="Srf1"/>
</dbReference>
<keyword evidence="1" id="KW-0472">Membrane</keyword>
<feature type="transmembrane region" description="Helical" evidence="1">
    <location>
        <begin position="195"/>
        <end position="217"/>
    </location>
</feature>
<feature type="transmembrane region" description="Helical" evidence="1">
    <location>
        <begin position="153"/>
        <end position="175"/>
    </location>
</feature>
<name>A0AAV5RD33_STABA</name>
<dbReference type="GO" id="GO:0071944">
    <property type="term" value="C:cell periphery"/>
    <property type="evidence" value="ECO:0007669"/>
    <property type="project" value="TreeGrafter"/>
</dbReference>
<reference evidence="2 3" key="1">
    <citation type="journal article" date="2023" name="Elife">
        <title>Identification of key yeast species and microbe-microbe interactions impacting larval growth of Drosophila in the wild.</title>
        <authorList>
            <person name="Mure A."/>
            <person name="Sugiura Y."/>
            <person name="Maeda R."/>
            <person name="Honda K."/>
            <person name="Sakurai N."/>
            <person name="Takahashi Y."/>
            <person name="Watada M."/>
            <person name="Katoh T."/>
            <person name="Gotoh A."/>
            <person name="Gotoh Y."/>
            <person name="Taniguchi I."/>
            <person name="Nakamura K."/>
            <person name="Hayashi T."/>
            <person name="Katayama T."/>
            <person name="Uemura T."/>
            <person name="Hattori Y."/>
        </authorList>
    </citation>
    <scope>NUCLEOTIDE SEQUENCE [LARGE SCALE GENOMIC DNA]</scope>
    <source>
        <strain evidence="2 3">SB-73</strain>
    </source>
</reference>
<proteinExistence type="predicted"/>
<dbReference type="GO" id="GO:0000324">
    <property type="term" value="C:fungal-type vacuole"/>
    <property type="evidence" value="ECO:0007669"/>
    <property type="project" value="TreeGrafter"/>
</dbReference>
<protein>
    <submittedName>
        <fullName evidence="2">Srf1 protein</fullName>
    </submittedName>
</protein>
<dbReference type="EMBL" id="BTGC01000001">
    <property type="protein sequence ID" value="GMM49394.1"/>
    <property type="molecule type" value="Genomic_DNA"/>
</dbReference>
<accession>A0AAV5RD33</accession>
<dbReference type="Proteomes" id="UP001362899">
    <property type="component" value="Unassembled WGS sequence"/>
</dbReference>
<comment type="caution">
    <text evidence="2">The sequence shown here is derived from an EMBL/GenBank/DDBJ whole genome shotgun (WGS) entry which is preliminary data.</text>
</comment>
<sequence>MSYQLTQNPVPLWAVPERRPLQIDTDAIPEFLFLPNDSNSRIPNMYPFNDRSNSYSAGSSGIPHNLHLNVNTLERPYILKNVGRWSSVLLNQTDANDQFFSNIQDNSILDCYDLKGEWKSNLDDNLKPPNPSMFQRTKQNFIKNLAANPFYPLILRGSASAFLVIALSLCCSILVQTENAKKRSVRIPNTPYGPAATTIFGIVTCCISFVYMLISLWDETFGRPLGLRSTRIKLNFVTADLCLICLTSANLACAFDNIVSRKYICPGMFGSHICRLQKACTSFIFLALVVWFLSFLVSTFRMLDRASH</sequence>
<dbReference type="AlphaFoldDB" id="A0AAV5RD33"/>
<dbReference type="PANTHER" id="PTHR36819:SF1">
    <property type="entry name" value="REGULATOR OF PHOSPHOLIPASE D SRF1"/>
    <property type="match status" value="1"/>
</dbReference>